<keyword evidence="3" id="KW-1185">Reference proteome</keyword>
<dbReference type="EMBL" id="BSDZ01000021">
    <property type="protein sequence ID" value="GLI65032.1"/>
    <property type="molecule type" value="Genomic_DNA"/>
</dbReference>
<evidence type="ECO:0000313" key="3">
    <source>
        <dbReference type="Proteomes" id="UP001165090"/>
    </source>
</evidence>
<evidence type="ECO:0000313" key="2">
    <source>
        <dbReference type="EMBL" id="GLI65032.1"/>
    </source>
</evidence>
<comment type="caution">
    <text evidence="2">The sequence shown here is derived from an EMBL/GenBank/DDBJ whole genome shotgun (WGS) entry which is preliminary data.</text>
</comment>
<protein>
    <submittedName>
        <fullName evidence="2">Uncharacterized protein</fullName>
    </submittedName>
</protein>
<feature type="coiled-coil region" evidence="1">
    <location>
        <begin position="19"/>
        <end position="67"/>
    </location>
</feature>
<accession>A0ABQ5S6S1</accession>
<dbReference type="Proteomes" id="UP001165090">
    <property type="component" value="Unassembled WGS sequence"/>
</dbReference>
<proteinExistence type="predicted"/>
<name>A0ABQ5S6S1_9CHLO</name>
<reference evidence="2 3" key="1">
    <citation type="journal article" date="2023" name="IScience">
        <title>Expanded male sex-determining region conserved during the evolution of homothallism in the green alga Volvox.</title>
        <authorList>
            <person name="Yamamoto K."/>
            <person name="Matsuzaki R."/>
            <person name="Mahakham W."/>
            <person name="Heman W."/>
            <person name="Sekimoto H."/>
            <person name="Kawachi M."/>
            <person name="Minakuchi Y."/>
            <person name="Toyoda A."/>
            <person name="Nozaki H."/>
        </authorList>
    </citation>
    <scope>NUCLEOTIDE SEQUENCE [LARGE SCALE GENOMIC DNA]</scope>
    <source>
        <strain evidence="2 3">NIES-4468</strain>
    </source>
</reference>
<evidence type="ECO:0000256" key="1">
    <source>
        <dbReference type="SAM" id="Coils"/>
    </source>
</evidence>
<keyword evidence="1" id="KW-0175">Coiled coil</keyword>
<sequence length="137" mass="15857">MQAGGQHAQRERLVMQERIEQLQTALSTSSSEAQQARDENKRLAAQMATTQQLLAVTETEAHELRRQLGKTLTAAKKKNHQKDIHYFNSDVWLVMQPEIEIRTESFRQVRVCNIQAAMQLQAKERTLQPWKEMVLCL</sequence>
<organism evidence="2 3">
    <name type="scientific">Volvox africanus</name>
    <dbReference type="NCBI Taxonomy" id="51714"/>
    <lineage>
        <taxon>Eukaryota</taxon>
        <taxon>Viridiplantae</taxon>
        <taxon>Chlorophyta</taxon>
        <taxon>core chlorophytes</taxon>
        <taxon>Chlorophyceae</taxon>
        <taxon>CS clade</taxon>
        <taxon>Chlamydomonadales</taxon>
        <taxon>Volvocaceae</taxon>
        <taxon>Volvox</taxon>
    </lineage>
</organism>
<gene>
    <name evidence="2" type="ORF">VaNZ11_008400</name>
</gene>